<accession>D7WB18</accession>
<dbReference type="GO" id="GO:0051537">
    <property type="term" value="F:2 iron, 2 sulfur cluster binding"/>
    <property type="evidence" value="ECO:0007669"/>
    <property type="project" value="InterPro"/>
</dbReference>
<proteinExistence type="predicted"/>
<dbReference type="Proteomes" id="UP000004208">
    <property type="component" value="Unassembled WGS sequence"/>
</dbReference>
<keyword evidence="3" id="KW-1185">Reference proteome</keyword>
<sequence length="95" mass="9577">MEAVVTAIRGGARSRAEIRTMTGLSPSTVDAVVHHLQRVGRLTLEEIGSSCAGGACSSCVAAAPNGGCASANRTDRPSGPVALVLTKRPADPGYS</sequence>
<evidence type="ECO:0000256" key="1">
    <source>
        <dbReference type="SAM" id="MobiDB-lite"/>
    </source>
</evidence>
<dbReference type="EMBL" id="ACLJ02000001">
    <property type="protein sequence ID" value="EFK55049.1"/>
    <property type="molecule type" value="Genomic_DNA"/>
</dbReference>
<protein>
    <recommendedName>
        <fullName evidence="4">Transcriptional regulator HTH-type FeoC domain-containing protein</fullName>
    </recommendedName>
</protein>
<evidence type="ECO:0000313" key="2">
    <source>
        <dbReference type="EMBL" id="EFK55049.1"/>
    </source>
</evidence>
<evidence type="ECO:0008006" key="4">
    <source>
        <dbReference type="Google" id="ProtNLM"/>
    </source>
</evidence>
<dbReference type="STRING" id="585529.HMPREF0291_10307"/>
<dbReference type="InterPro" id="IPR036388">
    <property type="entry name" value="WH-like_DNA-bd_sf"/>
</dbReference>
<dbReference type="Gene3D" id="1.10.10.10">
    <property type="entry name" value="Winged helix-like DNA-binding domain superfamily/Winged helix DNA-binding domain"/>
    <property type="match status" value="1"/>
</dbReference>
<name>D7WB18_9CORY</name>
<dbReference type="InterPro" id="IPR006058">
    <property type="entry name" value="2Fe2S_fd_BS"/>
</dbReference>
<feature type="region of interest" description="Disordered" evidence="1">
    <location>
        <begin position="69"/>
        <end position="95"/>
    </location>
</feature>
<reference evidence="2" key="1">
    <citation type="submission" date="2010-06" db="EMBL/GenBank/DDBJ databases">
        <authorList>
            <person name="Muzny D."/>
            <person name="Qin X."/>
            <person name="Buhay C."/>
            <person name="Dugan-Rocha S."/>
            <person name="Ding Y."/>
            <person name="Chen G."/>
            <person name="Hawes A."/>
            <person name="Holder M."/>
            <person name="Jhangiani S."/>
            <person name="Johnson A."/>
            <person name="Khan Z."/>
            <person name="Li Z."/>
            <person name="Liu W."/>
            <person name="Liu X."/>
            <person name="Perez L."/>
            <person name="Shen H."/>
            <person name="Wang Q."/>
            <person name="Watt J."/>
            <person name="Xi L."/>
            <person name="Xin Y."/>
            <person name="Zhou J."/>
            <person name="Deng J."/>
            <person name="Jiang H."/>
            <person name="Liu Y."/>
            <person name="Qu J."/>
            <person name="Song X.-Z."/>
            <person name="Zhang L."/>
            <person name="Villasana D."/>
            <person name="Johnson A."/>
            <person name="Liu J."/>
            <person name="Liyanage D."/>
            <person name="Lorensuhewa L."/>
            <person name="Robinson T."/>
            <person name="Song A."/>
            <person name="Song B.-B."/>
            <person name="Dinh H."/>
            <person name="Thornton R."/>
            <person name="Coyle M."/>
            <person name="Francisco L."/>
            <person name="Jackson L."/>
            <person name="Javaid M."/>
            <person name="Korchina V."/>
            <person name="Kovar C."/>
            <person name="Mata R."/>
            <person name="Mathew T."/>
            <person name="Ngo R."/>
            <person name="Nguyen L."/>
            <person name="Nguyen N."/>
            <person name="Okwuonu G."/>
            <person name="Ongeri F."/>
            <person name="Pham C."/>
            <person name="Simmons D."/>
            <person name="Wilczek-Boney K."/>
            <person name="Hale W."/>
            <person name="Jakkamsetti A."/>
            <person name="Pham P."/>
            <person name="Ruth R."/>
            <person name="San Lucas F."/>
            <person name="Warren J."/>
            <person name="Zhang J."/>
            <person name="Zhao Z."/>
            <person name="Zhou C."/>
            <person name="Zhu D."/>
            <person name="Lee S."/>
            <person name="Bess C."/>
            <person name="Blankenburg K."/>
            <person name="Forbes L."/>
            <person name="Fu Q."/>
            <person name="Gubbala S."/>
            <person name="Hirani K."/>
            <person name="Jayaseelan J.C."/>
            <person name="Lara F."/>
            <person name="Munidasa M."/>
            <person name="Palculict T."/>
            <person name="Patil S."/>
            <person name="Pu L.-L."/>
            <person name="Saada N."/>
            <person name="Tang L."/>
            <person name="Weissenberger G."/>
            <person name="Zhu Y."/>
            <person name="Hemphill L."/>
            <person name="Shang Y."/>
            <person name="Youmans B."/>
            <person name="Ayvaz T."/>
            <person name="Ross M."/>
            <person name="Santibanez J."/>
            <person name="Aqrawi P."/>
            <person name="Gross S."/>
            <person name="Joshi V."/>
            <person name="Fowler G."/>
            <person name="Nazareth L."/>
            <person name="Reid J."/>
            <person name="Worley K."/>
            <person name="Petrosino J."/>
            <person name="Highlander S."/>
            <person name="Gibbs R."/>
        </authorList>
    </citation>
    <scope>NUCLEOTIDE SEQUENCE [LARGE SCALE GENOMIC DNA]</scope>
    <source>
        <strain evidence="2">ATCC 33030</strain>
    </source>
</reference>
<evidence type="ECO:0000313" key="3">
    <source>
        <dbReference type="Proteomes" id="UP000004208"/>
    </source>
</evidence>
<dbReference type="PROSITE" id="PS00197">
    <property type="entry name" value="2FE2S_FER_1"/>
    <property type="match status" value="1"/>
</dbReference>
<dbReference type="HOGENOM" id="CLU_175386_0_0_11"/>
<organism evidence="2 3">
    <name type="scientific">Corynebacterium genitalium ATCC 33030</name>
    <dbReference type="NCBI Taxonomy" id="585529"/>
    <lineage>
        <taxon>Bacteria</taxon>
        <taxon>Bacillati</taxon>
        <taxon>Actinomycetota</taxon>
        <taxon>Actinomycetes</taxon>
        <taxon>Mycobacteriales</taxon>
        <taxon>Corynebacteriaceae</taxon>
        <taxon>Corynebacterium</taxon>
    </lineage>
</organism>
<gene>
    <name evidence="2" type="ORF">HMPREF0291_10307</name>
</gene>
<dbReference type="AlphaFoldDB" id="D7WB18"/>
<comment type="caution">
    <text evidence="2">The sequence shown here is derived from an EMBL/GenBank/DDBJ whole genome shotgun (WGS) entry which is preliminary data.</text>
</comment>